<name>A0A6A4GD63_9AGAR</name>
<dbReference type="AlphaFoldDB" id="A0A6A4GD63"/>
<dbReference type="Proteomes" id="UP000799118">
    <property type="component" value="Unassembled WGS sequence"/>
</dbReference>
<sequence>MMGPTSVGHLSFSFSLPALSSEVNRRSILQPTPTRLQNDILRTPNRMDPRRCSIPRNVVAAVSVSGVHEFGLPGVPLEKSKQYISEDIPPTPLEIWEKWTTMTKYETFTDSNLSSHNESLIVQSLQASVIDTIDFESAEYAFLESSSDGTSQELICQNPANITPFSASLGWLPRVQESDIEVIQWMHDRVRCIWNYRHVEVFLPYSFSKRCWIQQMIDMLCLFEKHKLDITFEPLALVIRGNEIRGL</sequence>
<dbReference type="OrthoDB" id="2874131at2759"/>
<proteinExistence type="predicted"/>
<protein>
    <submittedName>
        <fullName evidence="1">Uncharacterized protein</fullName>
    </submittedName>
</protein>
<organism evidence="1 2">
    <name type="scientific">Gymnopus androsaceus JB14</name>
    <dbReference type="NCBI Taxonomy" id="1447944"/>
    <lineage>
        <taxon>Eukaryota</taxon>
        <taxon>Fungi</taxon>
        <taxon>Dikarya</taxon>
        <taxon>Basidiomycota</taxon>
        <taxon>Agaricomycotina</taxon>
        <taxon>Agaricomycetes</taxon>
        <taxon>Agaricomycetidae</taxon>
        <taxon>Agaricales</taxon>
        <taxon>Marasmiineae</taxon>
        <taxon>Omphalotaceae</taxon>
        <taxon>Gymnopus</taxon>
    </lineage>
</organism>
<evidence type="ECO:0000313" key="2">
    <source>
        <dbReference type="Proteomes" id="UP000799118"/>
    </source>
</evidence>
<dbReference type="EMBL" id="ML770524">
    <property type="protein sequence ID" value="KAE9383365.1"/>
    <property type="molecule type" value="Genomic_DNA"/>
</dbReference>
<evidence type="ECO:0000313" key="1">
    <source>
        <dbReference type="EMBL" id="KAE9383365.1"/>
    </source>
</evidence>
<accession>A0A6A4GD63</accession>
<reference evidence="1" key="1">
    <citation type="journal article" date="2019" name="Environ. Microbiol.">
        <title>Fungal ecological strategies reflected in gene transcription - a case study of two litter decomposers.</title>
        <authorList>
            <person name="Barbi F."/>
            <person name="Kohler A."/>
            <person name="Barry K."/>
            <person name="Baskaran P."/>
            <person name="Daum C."/>
            <person name="Fauchery L."/>
            <person name="Ihrmark K."/>
            <person name="Kuo A."/>
            <person name="LaButti K."/>
            <person name="Lipzen A."/>
            <person name="Morin E."/>
            <person name="Grigoriev I.V."/>
            <person name="Henrissat B."/>
            <person name="Lindahl B."/>
            <person name="Martin F."/>
        </authorList>
    </citation>
    <scope>NUCLEOTIDE SEQUENCE</scope>
    <source>
        <strain evidence="1">JB14</strain>
    </source>
</reference>
<gene>
    <name evidence="1" type="ORF">BT96DRAFT_1009293</name>
</gene>
<keyword evidence="2" id="KW-1185">Reference proteome</keyword>